<feature type="coiled-coil region" evidence="8">
    <location>
        <begin position="1080"/>
        <end position="1183"/>
    </location>
</feature>
<evidence type="ECO:0000256" key="3">
    <source>
        <dbReference type="ARBA" id="ARBA00022490"/>
    </source>
</evidence>
<keyword evidence="5" id="KW-0243">Dynein</keyword>
<comment type="subcellular location">
    <subcellularLocation>
        <location evidence="1">Cytoplasm</location>
        <location evidence="1">Cytoskeleton</location>
    </subcellularLocation>
</comment>
<proteinExistence type="inferred from homology"/>
<dbReference type="Gene3D" id="2.30.30.190">
    <property type="entry name" value="CAP Gly-rich-like domain"/>
    <property type="match status" value="1"/>
</dbReference>
<dbReference type="PANTHER" id="PTHR18916">
    <property type="entry name" value="DYNACTIN 1-RELATED MICROTUBULE-BINDING"/>
    <property type="match status" value="1"/>
</dbReference>
<dbReference type="Pfam" id="PF12455">
    <property type="entry name" value="Dynactin"/>
    <property type="match status" value="1"/>
</dbReference>
<feature type="region of interest" description="Disordered" evidence="9">
    <location>
        <begin position="1289"/>
        <end position="1310"/>
    </location>
</feature>
<evidence type="ECO:0000256" key="6">
    <source>
        <dbReference type="ARBA" id="ARBA00023054"/>
    </source>
</evidence>
<sequence length="1361" mass="150245">MLSGADQLPPSGLAAGALLQLGSRVEVQGEMGTIRFMGNTDFSAGKWVGIELDEPTGKNDGSVHGRPYFSCQPNYGKFVRPSQVRPAPSATGAAPEGTAMPPPTPGPLSRGRRGESLSLVGSRSQSGPGMAAGVSTPSTRFRSPTTSSLTGPGSALSAAGSSSRLLSPTRTPSASLGSRLVSPTPNLRNASPAGPSGMPPPSSRLTTPRRTRGTSTPGQAPPTTDRATRLPATAGSPRMAPARLNKRLSYSGGRQSTPSPTTPQSPSGPNQPSRLATTPATRPSVITTQLPLPISEEPVVDEAPTAAVPFTPTLVHHSLTEAFTGQGARADTAVSNKEHEELRLKLKILESKRQEDRQKIKEAERLHEQAEQFLHIKEKLTSKLTDMQQELKDVKRQLKTAAFEKAEIEAQCQRAEEAFEMMSLDREMAEEKADNLGQEVQVLKEKLDETNDRLAVQDNPDLIDADLADTEGTERAMDPAQMKRQIGRLKEALLRMRDLSSETENDLRRKIKALEKDLAQAPELKAQNSDLKVRLETAEGQVEELTSRLDDSLAAEDLVEQLTMRNLDLTEKVEEMRVKIEDLESLKELNDEMEESHIETEKQLNAELEFKDSMLRELQKKLDANEETMADYEATIQQFRVLVKNLQDDLAQRRSREAEQQFEAKELSSQSQAMLSLNLQLQSTVMKAQAKAIDLELRKLDAQQATEHLRFLEPYLPSSFFQHENNAICCLLLFKRLVFKTDLLVKQLDDQVEKSDKGMSVDSLQTAQLRLALTTLGAGASRFVAHLCQCPADTFLKLGFLHHDVSSIEKRLNTTLDQLRQEELVALSALADVQRAVHQLDGLLDTHIPNPAPLTITEHYLGMAHALDLQAEVIFSQLILARQQLLPQASDDDAPSFAEADQAALHTDLFMPLDAVIQRCKAYKVISTKLLRRVREFSHDATQLVSAGGSGGQGTTPVSLLQPRFRAEFEAVTTTCLALGRYAHEVRATVTSYVAECREDREPLNLATVQAKLLDLSEAHLQQCETLLWTTAEKHFTGLNDSVTELVETISHPDALLNYECAEAPWYQRAQQFKAELVLNVEVEQKLQTLNEEIMNLIREIKLKDQALQESGVKIELLEKRMETVKKQAETIARLEAKLHKGKDQQRIFEEAMDNLQTELEQLEQENHKLKKAAAKAEKYAARGKSGDLDEVAHMSSIEVLELKQRVDALAAAVKYLRSENVYLKRQHLPQTWALSSFPTSGHSTRVPLTAVGSKAPQAVSGLVVETQALLREVQMVSASVKVVDITSSSAAKPTDSHAQGSGVRKWRPRQSTPQYAFNAQQTLLHTLQQRSQTLHAKMQSMQSPGLRVPRLARVAPLLPA</sequence>
<evidence type="ECO:0000256" key="8">
    <source>
        <dbReference type="SAM" id="Coils"/>
    </source>
</evidence>
<accession>A0A9W8ED47</accession>
<dbReference type="GO" id="GO:0005874">
    <property type="term" value="C:microtubule"/>
    <property type="evidence" value="ECO:0007669"/>
    <property type="project" value="UniProtKB-KW"/>
</dbReference>
<evidence type="ECO:0000256" key="5">
    <source>
        <dbReference type="ARBA" id="ARBA00023017"/>
    </source>
</evidence>
<feature type="region of interest" description="Disordered" evidence="9">
    <location>
        <begin position="80"/>
        <end position="282"/>
    </location>
</feature>
<evidence type="ECO:0000256" key="2">
    <source>
        <dbReference type="ARBA" id="ARBA00011010"/>
    </source>
</evidence>
<name>A0A9W8ED47_9FUNG</name>
<gene>
    <name evidence="11" type="ORF">H4R34_002907</name>
</gene>
<evidence type="ECO:0000313" key="12">
    <source>
        <dbReference type="Proteomes" id="UP001151582"/>
    </source>
</evidence>
<feature type="coiled-coil region" evidence="8">
    <location>
        <begin position="521"/>
        <end position="649"/>
    </location>
</feature>
<evidence type="ECO:0000256" key="4">
    <source>
        <dbReference type="ARBA" id="ARBA00022701"/>
    </source>
</evidence>
<evidence type="ECO:0000256" key="1">
    <source>
        <dbReference type="ARBA" id="ARBA00004245"/>
    </source>
</evidence>
<keyword evidence="6 8" id="KW-0175">Coiled coil</keyword>
<feature type="compositionally biased region" description="Polar residues" evidence="9">
    <location>
        <begin position="1289"/>
        <end position="1300"/>
    </location>
</feature>
<organism evidence="11 12">
    <name type="scientific">Dimargaris verticillata</name>
    <dbReference type="NCBI Taxonomy" id="2761393"/>
    <lineage>
        <taxon>Eukaryota</taxon>
        <taxon>Fungi</taxon>
        <taxon>Fungi incertae sedis</taxon>
        <taxon>Zoopagomycota</taxon>
        <taxon>Kickxellomycotina</taxon>
        <taxon>Dimargaritomycetes</taxon>
        <taxon>Dimargaritales</taxon>
        <taxon>Dimargaritaceae</taxon>
        <taxon>Dimargaris</taxon>
    </lineage>
</organism>
<feature type="compositionally biased region" description="Polar residues" evidence="9">
    <location>
        <begin position="169"/>
        <end position="189"/>
    </location>
</feature>
<dbReference type="PROSITE" id="PS50245">
    <property type="entry name" value="CAP_GLY_2"/>
    <property type="match status" value="1"/>
</dbReference>
<evidence type="ECO:0000256" key="7">
    <source>
        <dbReference type="ARBA" id="ARBA00023212"/>
    </source>
</evidence>
<evidence type="ECO:0000313" key="11">
    <source>
        <dbReference type="EMBL" id="KAJ1979239.1"/>
    </source>
</evidence>
<evidence type="ECO:0000259" key="10">
    <source>
        <dbReference type="PROSITE" id="PS50245"/>
    </source>
</evidence>
<reference evidence="11" key="1">
    <citation type="submission" date="2022-07" db="EMBL/GenBank/DDBJ databases">
        <title>Phylogenomic reconstructions and comparative analyses of Kickxellomycotina fungi.</title>
        <authorList>
            <person name="Reynolds N.K."/>
            <person name="Stajich J.E."/>
            <person name="Barry K."/>
            <person name="Grigoriev I.V."/>
            <person name="Crous P."/>
            <person name="Smith M.E."/>
        </authorList>
    </citation>
    <scope>NUCLEOTIDE SEQUENCE</scope>
    <source>
        <strain evidence="11">RSA 567</strain>
    </source>
</reference>
<dbReference type="GO" id="GO:0030286">
    <property type="term" value="C:dynein complex"/>
    <property type="evidence" value="ECO:0007669"/>
    <property type="project" value="UniProtKB-KW"/>
</dbReference>
<feature type="domain" description="CAP-Gly" evidence="10">
    <location>
        <begin position="38"/>
        <end position="80"/>
    </location>
</feature>
<feature type="compositionally biased region" description="Low complexity" evidence="9">
    <location>
        <begin position="251"/>
        <end position="273"/>
    </location>
</feature>
<comment type="similarity">
    <text evidence="2">Belongs to the dynactin 150 kDa subunit family.</text>
</comment>
<feature type="compositionally biased region" description="Low complexity" evidence="9">
    <location>
        <begin position="135"/>
        <end position="168"/>
    </location>
</feature>
<dbReference type="PROSITE" id="PS00845">
    <property type="entry name" value="CAP_GLY_1"/>
    <property type="match status" value="1"/>
</dbReference>
<dbReference type="OrthoDB" id="2130750at2759"/>
<feature type="coiled-coil region" evidence="8">
    <location>
        <begin position="339"/>
        <end position="453"/>
    </location>
</feature>
<evidence type="ECO:0000256" key="9">
    <source>
        <dbReference type="SAM" id="MobiDB-lite"/>
    </source>
</evidence>
<dbReference type="InterPro" id="IPR022157">
    <property type="entry name" value="Dynactin"/>
</dbReference>
<keyword evidence="7" id="KW-0206">Cytoskeleton</keyword>
<keyword evidence="3" id="KW-0963">Cytoplasm</keyword>
<dbReference type="SUPFAM" id="SSF74924">
    <property type="entry name" value="Cap-Gly domain"/>
    <property type="match status" value="1"/>
</dbReference>
<protein>
    <recommendedName>
        <fullName evidence="10">CAP-Gly domain-containing protein</fullName>
    </recommendedName>
</protein>
<dbReference type="Proteomes" id="UP001151582">
    <property type="component" value="Unassembled WGS sequence"/>
</dbReference>
<dbReference type="InterPro" id="IPR000938">
    <property type="entry name" value="CAP-Gly_domain"/>
</dbReference>
<comment type="caution">
    <text evidence="11">The sequence shown here is derived from an EMBL/GenBank/DDBJ whole genome shotgun (WGS) entry which is preliminary data.</text>
</comment>
<keyword evidence="12" id="KW-1185">Reference proteome</keyword>
<dbReference type="EMBL" id="JANBQB010000229">
    <property type="protein sequence ID" value="KAJ1979239.1"/>
    <property type="molecule type" value="Genomic_DNA"/>
</dbReference>
<keyword evidence="4" id="KW-0493">Microtubule</keyword>
<dbReference type="SMART" id="SM01052">
    <property type="entry name" value="CAP_GLY"/>
    <property type="match status" value="1"/>
</dbReference>
<dbReference type="Pfam" id="PF01302">
    <property type="entry name" value="CAP_GLY"/>
    <property type="match status" value="1"/>
</dbReference>
<dbReference type="InterPro" id="IPR036859">
    <property type="entry name" value="CAP-Gly_dom_sf"/>
</dbReference>